<dbReference type="RefSeq" id="XP_028470085.1">
    <property type="nucleotide sequence ID" value="XM_028613722.1"/>
</dbReference>
<protein>
    <submittedName>
        <fullName evidence="2">Uncharacterized protein</fullName>
    </submittedName>
</protein>
<feature type="region of interest" description="Disordered" evidence="1">
    <location>
        <begin position="148"/>
        <end position="173"/>
    </location>
</feature>
<reference evidence="2 3" key="1">
    <citation type="journal article" date="2018" name="Mol. Ecol.">
        <title>The obligate alkalophilic soda-lake fungus Sodiomyces alkalinus has shifted to a protein diet.</title>
        <authorList>
            <person name="Grum-Grzhimaylo A.A."/>
            <person name="Falkoski D.L."/>
            <person name="van den Heuvel J."/>
            <person name="Valero-Jimenez C.A."/>
            <person name="Min B."/>
            <person name="Choi I.G."/>
            <person name="Lipzen A."/>
            <person name="Daum C.G."/>
            <person name="Aanen D.K."/>
            <person name="Tsang A."/>
            <person name="Henrissat B."/>
            <person name="Bilanenko E.N."/>
            <person name="de Vries R.P."/>
            <person name="van Kan J.A.L."/>
            <person name="Grigoriev I.V."/>
            <person name="Debets A.J.M."/>
        </authorList>
    </citation>
    <scope>NUCLEOTIDE SEQUENCE [LARGE SCALE GENOMIC DNA]</scope>
    <source>
        <strain evidence="2 3">F11</strain>
    </source>
</reference>
<gene>
    <name evidence="2" type="ORF">SODALDRAFT_354410</name>
</gene>
<organism evidence="2 3">
    <name type="scientific">Sodiomyces alkalinus (strain CBS 110278 / VKM F-3762 / F11)</name>
    <name type="common">Alkaliphilic filamentous fungus</name>
    <dbReference type="NCBI Taxonomy" id="1314773"/>
    <lineage>
        <taxon>Eukaryota</taxon>
        <taxon>Fungi</taxon>
        <taxon>Dikarya</taxon>
        <taxon>Ascomycota</taxon>
        <taxon>Pezizomycotina</taxon>
        <taxon>Sordariomycetes</taxon>
        <taxon>Hypocreomycetidae</taxon>
        <taxon>Glomerellales</taxon>
        <taxon>Plectosphaerellaceae</taxon>
        <taxon>Sodiomyces</taxon>
    </lineage>
</organism>
<evidence type="ECO:0000313" key="2">
    <source>
        <dbReference type="EMBL" id="ROT42279.1"/>
    </source>
</evidence>
<evidence type="ECO:0000256" key="1">
    <source>
        <dbReference type="SAM" id="MobiDB-lite"/>
    </source>
</evidence>
<accession>A0A3N2Q672</accession>
<proteinExistence type="predicted"/>
<dbReference type="Proteomes" id="UP000272025">
    <property type="component" value="Unassembled WGS sequence"/>
</dbReference>
<keyword evidence="3" id="KW-1185">Reference proteome</keyword>
<dbReference type="AlphaFoldDB" id="A0A3N2Q672"/>
<sequence length="173" mass="19316">MLIDYTHITSNVQPEASLATPNEILRGYFTAPNPFSFSSANSSALPPENNEQLPAFNPIYSVRWRFFIPTSKTSLIHFLLAVQKIDLSLVPANTTCLQIQAWNHVPMSLGSTPASRLHAWSFIHLRLAAVAVKLAPPYILVDRKPIKGQSSKDAETRRLGYGEDGREWQTAKQ</sequence>
<name>A0A3N2Q672_SODAK</name>
<evidence type="ECO:0000313" key="3">
    <source>
        <dbReference type="Proteomes" id="UP000272025"/>
    </source>
</evidence>
<dbReference type="EMBL" id="ML119051">
    <property type="protein sequence ID" value="ROT42279.1"/>
    <property type="molecule type" value="Genomic_DNA"/>
</dbReference>
<dbReference type="GeneID" id="39582200"/>